<accession>A0A3P8KHJ8</accession>
<dbReference type="RefSeq" id="WP_126196755.1">
    <property type="nucleotide sequence ID" value="NZ_CP085954.1"/>
</dbReference>
<dbReference type="AlphaFoldDB" id="A0A3P8KHJ8"/>
<reference evidence="1 4" key="2">
    <citation type="submission" date="2021-04" db="EMBL/GenBank/DDBJ databases">
        <title>Whole genome sequence analysis of a thiophenic sulfur metabolizing bacteria.</title>
        <authorList>
            <person name="Akhtar N."/>
            <person name="Akram J."/>
            <person name="Aslam A."/>
        </authorList>
    </citation>
    <scope>NUCLEOTIDE SEQUENCE [LARGE SCALE GENOMIC DNA]</scope>
    <source>
        <strain evidence="1 4">3OW</strain>
    </source>
</reference>
<dbReference type="Proteomes" id="UP000271626">
    <property type="component" value="Chromosome"/>
</dbReference>
<gene>
    <name evidence="1" type="ORF">KFZ73_24230</name>
    <name evidence="2" type="ORF">NCTC10741_02833</name>
</gene>
<dbReference type="OrthoDB" id="5879561at2"/>
<evidence type="ECO:0000313" key="1">
    <source>
        <dbReference type="EMBL" id="MBS4104325.1"/>
    </source>
</evidence>
<keyword evidence="4" id="KW-1185">Reference proteome</keyword>
<dbReference type="EMBL" id="JAGXOE010000147">
    <property type="protein sequence ID" value="MBS4104325.1"/>
    <property type="molecule type" value="Genomic_DNA"/>
</dbReference>
<evidence type="ECO:0000313" key="4">
    <source>
        <dbReference type="Proteomes" id="UP000676853"/>
    </source>
</evidence>
<name>A0A3P8KHJ8_TSUPA</name>
<organism evidence="2 3">
    <name type="scientific">Tsukamurella paurometabola</name>
    <name type="common">Corynebacterium paurometabolum</name>
    <dbReference type="NCBI Taxonomy" id="2061"/>
    <lineage>
        <taxon>Bacteria</taxon>
        <taxon>Bacillati</taxon>
        <taxon>Actinomycetota</taxon>
        <taxon>Actinomycetes</taxon>
        <taxon>Mycobacteriales</taxon>
        <taxon>Tsukamurellaceae</taxon>
        <taxon>Tsukamurella</taxon>
    </lineage>
</organism>
<dbReference type="EMBL" id="LR131273">
    <property type="protein sequence ID" value="VDR39688.1"/>
    <property type="molecule type" value="Genomic_DNA"/>
</dbReference>
<dbReference type="Proteomes" id="UP000676853">
    <property type="component" value="Unassembled WGS sequence"/>
</dbReference>
<evidence type="ECO:0000313" key="3">
    <source>
        <dbReference type="Proteomes" id="UP000271626"/>
    </source>
</evidence>
<evidence type="ECO:0000313" key="2">
    <source>
        <dbReference type="EMBL" id="VDR39688.1"/>
    </source>
</evidence>
<sequence length="146" mass="15590">MPFVLEPEVAGGLGEGTVLDASVHPPIVSELEYEVAGWLGDDLIAGFPVYLVSPRLLAAMETARLTGFAVNPNCRVTVNEQVHAELNSSDVSTFTWIDIPGATSDDLHVTADLLLGVSDRAWEVFSQFTLRFCGIREADVDDGGGA</sequence>
<protein>
    <submittedName>
        <fullName evidence="2">Uncharacterized protein</fullName>
    </submittedName>
</protein>
<proteinExistence type="predicted"/>
<reference evidence="2 3" key="1">
    <citation type="submission" date="2018-12" db="EMBL/GenBank/DDBJ databases">
        <authorList>
            <consortium name="Pathogen Informatics"/>
        </authorList>
    </citation>
    <scope>NUCLEOTIDE SEQUENCE [LARGE SCALE GENOMIC DNA]</scope>
    <source>
        <strain evidence="2 3">NCTC10741</strain>
    </source>
</reference>